<reference evidence="1" key="1">
    <citation type="journal article" date="2015" name="ISME J.">
        <title>Draft Genome Sequence of Streptomyces incarnatus NRRL8089, which Produces the Nucleoside Antibiotic Sinefungin.</title>
        <authorList>
            <person name="Oshima K."/>
            <person name="Hattori M."/>
            <person name="Shimizu H."/>
            <person name="Fukuda K."/>
            <person name="Nemoto M."/>
            <person name="Inagaki K."/>
            <person name="Tamura T."/>
        </authorList>
    </citation>
    <scope>NUCLEOTIDE SEQUENCE</scope>
    <source>
        <strain evidence="1">FACHB-1277</strain>
    </source>
</reference>
<comment type="caution">
    <text evidence="1">The sequence shown here is derived from an EMBL/GenBank/DDBJ whole genome shotgun (WGS) entry which is preliminary data.</text>
</comment>
<dbReference type="Gene3D" id="2.60.120.620">
    <property type="entry name" value="q2cbj1_9rhob like domain"/>
    <property type="match status" value="1"/>
</dbReference>
<proteinExistence type="predicted"/>
<dbReference type="EMBL" id="JACJPY010000102">
    <property type="protein sequence ID" value="MBD2152395.1"/>
    <property type="molecule type" value="Genomic_DNA"/>
</dbReference>
<reference evidence="1" key="2">
    <citation type="submission" date="2020-08" db="EMBL/GenBank/DDBJ databases">
        <authorList>
            <person name="Chen M."/>
            <person name="Teng W."/>
            <person name="Zhao L."/>
            <person name="Hu C."/>
            <person name="Zhou Y."/>
            <person name="Han B."/>
            <person name="Song L."/>
            <person name="Shu W."/>
        </authorList>
    </citation>
    <scope>NUCLEOTIDE SEQUENCE</scope>
    <source>
        <strain evidence="1">FACHB-1277</strain>
    </source>
</reference>
<dbReference type="Proteomes" id="UP000631421">
    <property type="component" value="Unassembled WGS sequence"/>
</dbReference>
<evidence type="ECO:0008006" key="3">
    <source>
        <dbReference type="Google" id="ProtNLM"/>
    </source>
</evidence>
<keyword evidence="2" id="KW-1185">Reference proteome</keyword>
<dbReference type="AlphaFoldDB" id="A0A926UYB7"/>
<evidence type="ECO:0000313" key="1">
    <source>
        <dbReference type="EMBL" id="MBD2152395.1"/>
    </source>
</evidence>
<name>A0A926UYB7_9CYAN</name>
<dbReference type="RefSeq" id="WP_206754480.1">
    <property type="nucleotide sequence ID" value="NZ_JACJPY010000102.1"/>
</dbReference>
<accession>A0A926UYB7</accession>
<sequence>MYPMVISKAYQTIDKLLQRTISLPSDLALFVSNLEIVEQKILYPRYQKFLRDYYVSLPTLLPDEAKIVQELEQQGLSITTLDQLAIPASDRFFQAAQSLSQELRQQSSQPLYTGKHTLTANAEQIMRHPELFLWGAAPKLLKIVEGYLKLPVAYDGLSYYYSPADAQESGPRKWHIDKEDWQMIKIGVYINDVNEHGGPFECVTPPTNQVLVKQLRSKRLRKYRSVYHHEVQNVISAHQPELLSKNWHRSCIGKAGTVIFVDTAKYYHRGKPPTQFGRSAIFFGYCSQQPRHPFFCGRSPLSNSQLRHMASLLPEEIRDCVTWRDRLAGIAKFIPKNRLKV</sequence>
<dbReference type="SUPFAM" id="SSF51197">
    <property type="entry name" value="Clavaminate synthase-like"/>
    <property type="match status" value="1"/>
</dbReference>
<organism evidence="1 2">
    <name type="scientific">Pseudanabaena cinerea FACHB-1277</name>
    <dbReference type="NCBI Taxonomy" id="2949581"/>
    <lineage>
        <taxon>Bacteria</taxon>
        <taxon>Bacillati</taxon>
        <taxon>Cyanobacteriota</taxon>
        <taxon>Cyanophyceae</taxon>
        <taxon>Pseudanabaenales</taxon>
        <taxon>Pseudanabaenaceae</taxon>
        <taxon>Pseudanabaena</taxon>
        <taxon>Pseudanabaena cinerea</taxon>
    </lineage>
</organism>
<protein>
    <recommendedName>
        <fullName evidence="3">Phytanoyl-CoA dioxygenase</fullName>
    </recommendedName>
</protein>
<gene>
    <name evidence="1" type="ORF">H6F44_20070</name>
</gene>
<evidence type="ECO:0000313" key="2">
    <source>
        <dbReference type="Proteomes" id="UP000631421"/>
    </source>
</evidence>